<evidence type="ECO:0000256" key="2">
    <source>
        <dbReference type="ARBA" id="ARBA00023125"/>
    </source>
</evidence>
<protein>
    <recommendedName>
        <fullName evidence="5">Type I restriction modification DNA specificity domain-containing protein</fullName>
    </recommendedName>
</protein>
<keyword evidence="4" id="KW-1185">Reference proteome</keyword>
<dbReference type="Gene3D" id="3.90.220.20">
    <property type="entry name" value="DNA methylase specificity domains"/>
    <property type="match status" value="1"/>
</dbReference>
<dbReference type="Proteomes" id="UP001601444">
    <property type="component" value="Unassembled WGS sequence"/>
</dbReference>
<evidence type="ECO:0008006" key="5">
    <source>
        <dbReference type="Google" id="ProtNLM"/>
    </source>
</evidence>
<dbReference type="EMBL" id="JBIAMX010000012">
    <property type="protein sequence ID" value="MFF0544988.1"/>
    <property type="molecule type" value="Genomic_DNA"/>
</dbReference>
<keyword evidence="1" id="KW-0680">Restriction system</keyword>
<evidence type="ECO:0000256" key="1">
    <source>
        <dbReference type="ARBA" id="ARBA00022747"/>
    </source>
</evidence>
<organism evidence="3 4">
    <name type="scientific">Nocardia thailandica</name>
    <dbReference type="NCBI Taxonomy" id="257275"/>
    <lineage>
        <taxon>Bacteria</taxon>
        <taxon>Bacillati</taxon>
        <taxon>Actinomycetota</taxon>
        <taxon>Actinomycetes</taxon>
        <taxon>Mycobacteriales</taxon>
        <taxon>Nocardiaceae</taxon>
        <taxon>Nocardia</taxon>
    </lineage>
</organism>
<dbReference type="SUPFAM" id="SSF116734">
    <property type="entry name" value="DNA methylase specificity domain"/>
    <property type="match status" value="1"/>
</dbReference>
<evidence type="ECO:0000313" key="3">
    <source>
        <dbReference type="EMBL" id="MFF0544988.1"/>
    </source>
</evidence>
<dbReference type="RefSeq" id="WP_387701480.1">
    <property type="nucleotide sequence ID" value="NZ_JBIAMX010000012.1"/>
</dbReference>
<keyword evidence="2" id="KW-0238">DNA-binding</keyword>
<name>A0ABW6PRL0_9NOCA</name>
<comment type="caution">
    <text evidence="3">The sequence shown here is derived from an EMBL/GenBank/DDBJ whole genome shotgun (WGS) entry which is preliminary data.</text>
</comment>
<reference evidence="3 4" key="1">
    <citation type="submission" date="2024-10" db="EMBL/GenBank/DDBJ databases">
        <title>The Natural Products Discovery Center: Release of the First 8490 Sequenced Strains for Exploring Actinobacteria Biosynthetic Diversity.</title>
        <authorList>
            <person name="Kalkreuter E."/>
            <person name="Kautsar S.A."/>
            <person name="Yang D."/>
            <person name="Bader C.D."/>
            <person name="Teijaro C.N."/>
            <person name="Fluegel L."/>
            <person name="Davis C.M."/>
            <person name="Simpson J.R."/>
            <person name="Lauterbach L."/>
            <person name="Steele A.D."/>
            <person name="Gui C."/>
            <person name="Meng S."/>
            <person name="Li G."/>
            <person name="Viehrig K."/>
            <person name="Ye F."/>
            <person name="Su P."/>
            <person name="Kiefer A.F."/>
            <person name="Nichols A."/>
            <person name="Cepeda A.J."/>
            <person name="Yan W."/>
            <person name="Fan B."/>
            <person name="Jiang Y."/>
            <person name="Adhikari A."/>
            <person name="Zheng C.-J."/>
            <person name="Schuster L."/>
            <person name="Cowan T.M."/>
            <person name="Smanski M.J."/>
            <person name="Chevrette M.G."/>
            <person name="De Carvalho L.P.S."/>
            <person name="Shen B."/>
        </authorList>
    </citation>
    <scope>NUCLEOTIDE SEQUENCE [LARGE SCALE GENOMIC DNA]</scope>
    <source>
        <strain evidence="3 4">NPDC004045</strain>
    </source>
</reference>
<sequence length="129" mass="14203">MEQEMRDWLFDSNLTRLRLLPDSPIDPDYLLEFLLNPRMSSRIRATASVHVAPTMSARSLAGLDVPVPPREQQRRIVAALQSREARIGALRRALAAEVELRDLLSEGLVAGVVGIEGIGSGACSARDER</sequence>
<dbReference type="InterPro" id="IPR044946">
    <property type="entry name" value="Restrct_endonuc_typeI_TRD_sf"/>
</dbReference>
<evidence type="ECO:0000313" key="4">
    <source>
        <dbReference type="Proteomes" id="UP001601444"/>
    </source>
</evidence>
<proteinExistence type="predicted"/>
<accession>A0ABW6PRL0</accession>
<gene>
    <name evidence="3" type="ORF">ACFYTF_19335</name>
</gene>